<proteinExistence type="predicted"/>
<dbReference type="EMBL" id="JADIKK010000008">
    <property type="protein sequence ID" value="MFK2879415.1"/>
    <property type="molecule type" value="Genomic_DNA"/>
</dbReference>
<dbReference type="InterPro" id="IPR010323">
    <property type="entry name" value="DUF924"/>
</dbReference>
<dbReference type="SUPFAM" id="SSF48452">
    <property type="entry name" value="TPR-like"/>
    <property type="match status" value="1"/>
</dbReference>
<reference evidence="1 2" key="1">
    <citation type="submission" date="2020-10" db="EMBL/GenBank/DDBJ databases">
        <title>Phylogeny of dyella-like bacteria.</title>
        <authorList>
            <person name="Fu J."/>
        </authorList>
    </citation>
    <scope>NUCLEOTIDE SEQUENCE [LARGE SCALE GENOMIC DNA]</scope>
    <source>
        <strain evidence="1 2">KACC 19113</strain>
    </source>
</reference>
<keyword evidence="2" id="KW-1185">Reference proteome</keyword>
<dbReference type="Proteomes" id="UP001620339">
    <property type="component" value="Unassembled WGS sequence"/>
</dbReference>
<evidence type="ECO:0000313" key="2">
    <source>
        <dbReference type="Proteomes" id="UP001620339"/>
    </source>
</evidence>
<evidence type="ECO:0000313" key="1">
    <source>
        <dbReference type="EMBL" id="MFK2879415.1"/>
    </source>
</evidence>
<name>A0ABW8JAT0_9GAMM</name>
<comment type="caution">
    <text evidence="1">The sequence shown here is derived from an EMBL/GenBank/DDBJ whole genome shotgun (WGS) entry which is preliminary data.</text>
</comment>
<accession>A0ABW8JAT0</accession>
<dbReference type="Gene3D" id="1.25.40.10">
    <property type="entry name" value="Tetratricopeptide repeat domain"/>
    <property type="match status" value="1"/>
</dbReference>
<gene>
    <name evidence="1" type="ORF">ISP25_20275</name>
</gene>
<protein>
    <submittedName>
        <fullName evidence="1">DUF924 family protein</fullName>
    </submittedName>
</protein>
<sequence>MSIAIQPQDVVHFWREAGPDKWFARDDAFDRAFIERFQATHMAAARRELDGWMDHGDGALALLILLDQFPRNAFRGTAHMFATDPLALAFARQAVARGDDRTVDAALRVFFYLPFEHSEVLADQECAMTLCKGLGDYARYAAIHRDVIARFGRFPHRNAALGRETTNEEQAFLDAGGFAG</sequence>
<organism evidence="1 2">
    <name type="scientific">Rhodanobacter hydrolyticus</name>
    <dbReference type="NCBI Taxonomy" id="2250595"/>
    <lineage>
        <taxon>Bacteria</taxon>
        <taxon>Pseudomonadati</taxon>
        <taxon>Pseudomonadota</taxon>
        <taxon>Gammaproteobacteria</taxon>
        <taxon>Lysobacterales</taxon>
        <taxon>Rhodanobacteraceae</taxon>
        <taxon>Rhodanobacter</taxon>
    </lineage>
</organism>
<dbReference type="RefSeq" id="WP_404616201.1">
    <property type="nucleotide sequence ID" value="NZ_JADIKK010000008.1"/>
</dbReference>
<dbReference type="Gene3D" id="1.20.58.320">
    <property type="entry name" value="TPR-like"/>
    <property type="match status" value="1"/>
</dbReference>
<dbReference type="InterPro" id="IPR011990">
    <property type="entry name" value="TPR-like_helical_dom_sf"/>
</dbReference>
<dbReference type="Pfam" id="PF06041">
    <property type="entry name" value="DUF924"/>
    <property type="match status" value="1"/>
</dbReference>